<evidence type="ECO:0000256" key="1">
    <source>
        <dbReference type="ARBA" id="ARBA00010007"/>
    </source>
</evidence>
<comment type="similarity">
    <text evidence="1">Belongs to the GST superfamily. Zeta family.</text>
</comment>
<dbReference type="Gene3D" id="1.20.1050.10">
    <property type="match status" value="1"/>
</dbReference>
<dbReference type="GO" id="GO:0004364">
    <property type="term" value="F:glutathione transferase activity"/>
    <property type="evidence" value="ECO:0007669"/>
    <property type="project" value="TreeGrafter"/>
</dbReference>
<sequence length="220" mass="24707">MSANTGLELYSYYRSSAAYRVRIALELKELSWRQIPVNLLEGDQKQEAYLQVNSQGLVPTLVTPEGTITQSLAIIEYLEETYPQSPLLPASAIDRAQIRSMAYQIAMEIHPLNNPRVTQFLTAKVGASEAEKMHWYHHWIQVGFTALERRLTVLGSKGSFCFGNSVSLADLCLIPQVYNALRFDCPLQDYPIICAIYDHCHQMSAFSAASPEAQSDYPAK</sequence>
<reference evidence="4 5" key="1">
    <citation type="submission" date="2019-02" db="EMBL/GenBank/DDBJ databases">
        <title>Prokaryotic population dynamics and viral predation in marine succession experiment using metagenomics: the confinement effect.</title>
        <authorList>
            <person name="Haro-Moreno J.M."/>
            <person name="Rodriguez-Valera F."/>
            <person name="Lopez-Perez M."/>
        </authorList>
    </citation>
    <scope>NUCLEOTIDE SEQUENCE [LARGE SCALE GENOMIC DNA]</scope>
    <source>
        <strain evidence="4">MED-G170</strain>
    </source>
</reference>
<dbReference type="Gene3D" id="3.40.30.10">
    <property type="entry name" value="Glutaredoxin"/>
    <property type="match status" value="1"/>
</dbReference>
<evidence type="ECO:0000313" key="4">
    <source>
        <dbReference type="EMBL" id="RZO19556.1"/>
    </source>
</evidence>
<dbReference type="InterPro" id="IPR034333">
    <property type="entry name" value="GST_Zeta_N"/>
</dbReference>
<evidence type="ECO:0000259" key="3">
    <source>
        <dbReference type="PROSITE" id="PS50405"/>
    </source>
</evidence>
<proteinExistence type="inferred from homology"/>
<dbReference type="GO" id="GO:0016034">
    <property type="term" value="F:maleylacetoacetate isomerase activity"/>
    <property type="evidence" value="ECO:0007669"/>
    <property type="project" value="UniProtKB-EC"/>
</dbReference>
<evidence type="ECO:0000313" key="5">
    <source>
        <dbReference type="Proteomes" id="UP000315889"/>
    </source>
</evidence>
<dbReference type="EC" id="5.2.1.2" evidence="4"/>
<dbReference type="SUPFAM" id="SSF52833">
    <property type="entry name" value="Thioredoxin-like"/>
    <property type="match status" value="1"/>
</dbReference>
<dbReference type="CDD" id="cd03191">
    <property type="entry name" value="GST_C_Zeta"/>
    <property type="match status" value="1"/>
</dbReference>
<dbReference type="PROSITE" id="PS50405">
    <property type="entry name" value="GST_CTER"/>
    <property type="match status" value="1"/>
</dbReference>
<dbReference type="GO" id="GO:0005737">
    <property type="term" value="C:cytoplasm"/>
    <property type="evidence" value="ECO:0007669"/>
    <property type="project" value="InterPro"/>
</dbReference>
<dbReference type="EMBL" id="SHBP01000010">
    <property type="protein sequence ID" value="RZO19556.1"/>
    <property type="molecule type" value="Genomic_DNA"/>
</dbReference>
<dbReference type="InterPro" id="IPR036282">
    <property type="entry name" value="Glutathione-S-Trfase_C_sf"/>
</dbReference>
<protein>
    <submittedName>
        <fullName evidence="4">Maleylacetoacetate isomerase</fullName>
        <ecNumber evidence="4">5.2.1.2</ecNumber>
    </submittedName>
</protein>
<dbReference type="AlphaFoldDB" id="A0A520MEA0"/>
<dbReference type="Proteomes" id="UP000315889">
    <property type="component" value="Unassembled WGS sequence"/>
</dbReference>
<dbReference type="PROSITE" id="PS50404">
    <property type="entry name" value="GST_NTER"/>
    <property type="match status" value="1"/>
</dbReference>
<gene>
    <name evidence="4" type="primary">maiA</name>
    <name evidence="4" type="ORF">EVB03_07500</name>
</gene>
<dbReference type="GO" id="GO:0006559">
    <property type="term" value="P:L-phenylalanine catabolic process"/>
    <property type="evidence" value="ECO:0007669"/>
    <property type="project" value="TreeGrafter"/>
</dbReference>
<dbReference type="PANTHER" id="PTHR42673">
    <property type="entry name" value="MALEYLACETOACETATE ISOMERASE"/>
    <property type="match status" value="1"/>
</dbReference>
<dbReference type="InterPro" id="IPR010987">
    <property type="entry name" value="Glutathione-S-Trfase_C-like"/>
</dbReference>
<organism evidence="4 5">
    <name type="scientific">SAR92 clade bacterium</name>
    <dbReference type="NCBI Taxonomy" id="2315479"/>
    <lineage>
        <taxon>Bacteria</taxon>
        <taxon>Pseudomonadati</taxon>
        <taxon>Pseudomonadota</taxon>
        <taxon>Gammaproteobacteria</taxon>
        <taxon>Cellvibrionales</taxon>
        <taxon>Porticoccaceae</taxon>
        <taxon>SAR92 clade</taxon>
    </lineage>
</organism>
<dbReference type="SUPFAM" id="SSF47616">
    <property type="entry name" value="GST C-terminal domain-like"/>
    <property type="match status" value="1"/>
</dbReference>
<dbReference type="CDD" id="cd03042">
    <property type="entry name" value="GST_N_Zeta"/>
    <property type="match status" value="1"/>
</dbReference>
<feature type="domain" description="GST C-terminal" evidence="3">
    <location>
        <begin position="91"/>
        <end position="219"/>
    </location>
</feature>
<name>A0A520MEA0_9GAMM</name>
<feature type="domain" description="GST N-terminal" evidence="2">
    <location>
        <begin position="5"/>
        <end position="86"/>
    </location>
</feature>
<comment type="caution">
    <text evidence="4">The sequence shown here is derived from an EMBL/GenBank/DDBJ whole genome shotgun (WGS) entry which is preliminary data.</text>
</comment>
<dbReference type="GO" id="GO:0006749">
    <property type="term" value="P:glutathione metabolic process"/>
    <property type="evidence" value="ECO:0007669"/>
    <property type="project" value="TreeGrafter"/>
</dbReference>
<dbReference type="InterPro" id="IPR036249">
    <property type="entry name" value="Thioredoxin-like_sf"/>
</dbReference>
<accession>A0A520MEA0</accession>
<dbReference type="InterPro" id="IPR034330">
    <property type="entry name" value="GST_Zeta_C"/>
</dbReference>
<dbReference type="InterPro" id="IPR040079">
    <property type="entry name" value="Glutathione_S-Trfase"/>
</dbReference>
<evidence type="ECO:0000259" key="2">
    <source>
        <dbReference type="PROSITE" id="PS50404"/>
    </source>
</evidence>
<dbReference type="InterPro" id="IPR005955">
    <property type="entry name" value="GST_Zeta"/>
</dbReference>
<dbReference type="PANTHER" id="PTHR42673:SF21">
    <property type="entry name" value="GLUTATHIONE S-TRANSFERASE YFCF"/>
    <property type="match status" value="1"/>
</dbReference>
<dbReference type="SFLD" id="SFLDG00358">
    <property type="entry name" value="Main_(cytGST)"/>
    <property type="match status" value="1"/>
</dbReference>
<dbReference type="SFLD" id="SFLDS00019">
    <property type="entry name" value="Glutathione_Transferase_(cytos"/>
    <property type="match status" value="1"/>
</dbReference>
<dbReference type="Pfam" id="PF13417">
    <property type="entry name" value="GST_N_3"/>
    <property type="match status" value="1"/>
</dbReference>
<dbReference type="InterPro" id="IPR004045">
    <property type="entry name" value="Glutathione_S-Trfase_N"/>
</dbReference>
<dbReference type="NCBIfam" id="TIGR01262">
    <property type="entry name" value="maiA"/>
    <property type="match status" value="1"/>
</dbReference>
<keyword evidence="4" id="KW-0413">Isomerase</keyword>